<dbReference type="AlphaFoldDB" id="A0A1L7X651"/>
<dbReference type="Proteomes" id="UP000184330">
    <property type="component" value="Unassembled WGS sequence"/>
</dbReference>
<reference evidence="1 2" key="1">
    <citation type="submission" date="2016-03" db="EMBL/GenBank/DDBJ databases">
        <authorList>
            <person name="Ploux O."/>
        </authorList>
    </citation>
    <scope>NUCLEOTIDE SEQUENCE [LARGE SCALE GENOMIC DNA]</scope>
    <source>
        <strain evidence="1 2">UAMH 11012</strain>
    </source>
</reference>
<dbReference type="OrthoDB" id="267323at2759"/>
<protein>
    <submittedName>
        <fullName evidence="1">Uncharacterized protein</fullName>
    </submittedName>
</protein>
<evidence type="ECO:0000313" key="1">
    <source>
        <dbReference type="EMBL" id="CZR60493.1"/>
    </source>
</evidence>
<accession>A0A1L7X651</accession>
<dbReference type="EMBL" id="FJOG01000016">
    <property type="protein sequence ID" value="CZR60493.1"/>
    <property type="molecule type" value="Genomic_DNA"/>
</dbReference>
<sequence length="121" mass="13806">MINFERLPGSIGLQRWTPTRFGFFDLGIRLQSLAADAQRLKLELELELAIQGKISIYSRKRFANIGQLLEASMHLKLHGLDYKNKDRESSLADFRELVKACESASVPARNSRRITVCNISR</sequence>
<keyword evidence="2" id="KW-1185">Reference proteome</keyword>
<organism evidence="1 2">
    <name type="scientific">Phialocephala subalpina</name>
    <dbReference type="NCBI Taxonomy" id="576137"/>
    <lineage>
        <taxon>Eukaryota</taxon>
        <taxon>Fungi</taxon>
        <taxon>Dikarya</taxon>
        <taxon>Ascomycota</taxon>
        <taxon>Pezizomycotina</taxon>
        <taxon>Leotiomycetes</taxon>
        <taxon>Helotiales</taxon>
        <taxon>Mollisiaceae</taxon>
        <taxon>Phialocephala</taxon>
        <taxon>Phialocephala fortinii species complex</taxon>
    </lineage>
</organism>
<evidence type="ECO:0000313" key="2">
    <source>
        <dbReference type="Proteomes" id="UP000184330"/>
    </source>
</evidence>
<gene>
    <name evidence="1" type="ORF">PAC_10389</name>
</gene>
<proteinExistence type="predicted"/>
<name>A0A1L7X651_9HELO</name>